<dbReference type="RefSeq" id="WP_009141699.1">
    <property type="nucleotide sequence ID" value="NZ_JH126471.1"/>
</dbReference>
<keyword evidence="4" id="KW-0812">Transmembrane</keyword>
<keyword evidence="2" id="KW-0238">DNA-binding</keyword>
<dbReference type="InterPro" id="IPR000792">
    <property type="entry name" value="Tscrpt_reg_LuxR_C"/>
</dbReference>
<dbReference type="PRINTS" id="PR00038">
    <property type="entry name" value="HTHLUXR"/>
</dbReference>
<dbReference type="SUPFAM" id="SSF46894">
    <property type="entry name" value="C-terminal effector domain of the bipartite response regulators"/>
    <property type="match status" value="1"/>
</dbReference>
<evidence type="ECO:0000313" key="6">
    <source>
        <dbReference type="EMBL" id="EGX69605.1"/>
    </source>
</evidence>
<keyword evidence="4" id="KW-1133">Transmembrane helix</keyword>
<dbReference type="GeneID" id="62759354"/>
<feature type="transmembrane region" description="Helical" evidence="4">
    <location>
        <begin position="83"/>
        <end position="106"/>
    </location>
</feature>
<evidence type="ECO:0000313" key="7">
    <source>
        <dbReference type="Proteomes" id="UP000004830"/>
    </source>
</evidence>
<dbReference type="HOGENOM" id="CLU_1010862_0_0_11"/>
<dbReference type="GO" id="GO:0003677">
    <property type="term" value="F:DNA binding"/>
    <property type="evidence" value="ECO:0007669"/>
    <property type="project" value="UniProtKB-KW"/>
</dbReference>
<sequence length="293" mass="30768">MDSDNCHDRVLLPYKPMERIVDITVVYACCVLSMLLALCCPAATSAVLALYGGLTGLASVACFLVSVICVLGCEWSGCGWRAVLPAAYCVIAVAVPAGVFFVPAALYELMRSVHEPLPWKVAPAAALFPAVALAARGGVAPALLLVVAVAALAALLSMRTCALTAQRDLTRRTRDDLVERELCVRDALAAVRAAPGGPGVTDEGAAAGAGAIAGASAAAAAEPDARPREFECLTEREYEIVRLVAEGLDNHEIAAEAFISEGTVRNRISSVLSKTGYKNRTQLAVAWWRSRSL</sequence>
<organism evidence="6 7">
    <name type="scientific">Collinsella tanakaei YIT 12063</name>
    <dbReference type="NCBI Taxonomy" id="742742"/>
    <lineage>
        <taxon>Bacteria</taxon>
        <taxon>Bacillati</taxon>
        <taxon>Actinomycetota</taxon>
        <taxon>Coriobacteriia</taxon>
        <taxon>Coriobacteriales</taxon>
        <taxon>Coriobacteriaceae</taxon>
        <taxon>Collinsella</taxon>
    </lineage>
</organism>
<protein>
    <recommendedName>
        <fullName evidence="5">HTH luxR-type domain-containing protein</fullName>
    </recommendedName>
</protein>
<feature type="transmembrane region" description="Helical" evidence="4">
    <location>
        <begin position="126"/>
        <end position="156"/>
    </location>
</feature>
<dbReference type="STRING" id="742742.HMPREF9452_01665"/>
<keyword evidence="4" id="KW-0472">Membrane</keyword>
<proteinExistence type="predicted"/>
<reference evidence="6 7" key="1">
    <citation type="submission" date="2011-06" db="EMBL/GenBank/DDBJ databases">
        <title>The Genome Sequence of Collinsella tanakaei YIT 12063.</title>
        <authorList>
            <consortium name="The Broad Institute Genome Sequencing Platform"/>
            <person name="Earl A."/>
            <person name="Ward D."/>
            <person name="Feldgarden M."/>
            <person name="Gevers D."/>
            <person name="Morotomi M."/>
            <person name="Young S.K."/>
            <person name="Zeng Q."/>
            <person name="Gargeya S."/>
            <person name="Fitzgerald M."/>
            <person name="Haas B."/>
            <person name="Abouelleil A."/>
            <person name="Alvarado L."/>
            <person name="Arachchi H.M."/>
            <person name="Berlin A."/>
            <person name="Brown A."/>
            <person name="Chapman S.B."/>
            <person name="Chen Z."/>
            <person name="Dunbar C."/>
            <person name="Freedman E."/>
            <person name="Gearin G."/>
            <person name="Gellesch M."/>
            <person name="Goldberg J."/>
            <person name="Griggs A."/>
            <person name="Gujja S."/>
            <person name="Heiman D."/>
            <person name="Howarth C."/>
            <person name="Larson L."/>
            <person name="Lui A."/>
            <person name="MacDonald P.J.P."/>
            <person name="Mehta T."/>
            <person name="Montmayeur A."/>
            <person name="Murphy C."/>
            <person name="Neiman D."/>
            <person name="Pearson M."/>
            <person name="Priest M."/>
            <person name="Roberts A."/>
            <person name="Saif S."/>
            <person name="Shea T."/>
            <person name="Shenoy N."/>
            <person name="Sisk P."/>
            <person name="Stolte C."/>
            <person name="Sykes S."/>
            <person name="Wortman J."/>
            <person name="Nusbaum C."/>
            <person name="Birren B."/>
        </authorList>
    </citation>
    <scope>NUCLEOTIDE SEQUENCE [LARGE SCALE GENOMIC DNA]</scope>
    <source>
        <strain evidence="6 7">YIT 12063</strain>
    </source>
</reference>
<dbReference type="Pfam" id="PF00196">
    <property type="entry name" value="GerE"/>
    <property type="match status" value="1"/>
</dbReference>
<evidence type="ECO:0000259" key="5">
    <source>
        <dbReference type="PROSITE" id="PS50043"/>
    </source>
</evidence>
<dbReference type="SMART" id="SM00421">
    <property type="entry name" value="HTH_LUXR"/>
    <property type="match status" value="1"/>
</dbReference>
<gene>
    <name evidence="6" type="ORF">HMPREF9452_01665</name>
</gene>
<feature type="transmembrane region" description="Helical" evidence="4">
    <location>
        <begin position="20"/>
        <end position="44"/>
    </location>
</feature>
<dbReference type="AlphaFoldDB" id="G1WK02"/>
<dbReference type="InterPro" id="IPR036388">
    <property type="entry name" value="WH-like_DNA-bd_sf"/>
</dbReference>
<dbReference type="Proteomes" id="UP000004830">
    <property type="component" value="Unassembled WGS sequence"/>
</dbReference>
<keyword evidence="3" id="KW-0804">Transcription</keyword>
<evidence type="ECO:0000256" key="3">
    <source>
        <dbReference type="ARBA" id="ARBA00023163"/>
    </source>
</evidence>
<evidence type="ECO:0000256" key="2">
    <source>
        <dbReference type="ARBA" id="ARBA00023125"/>
    </source>
</evidence>
<dbReference type="GO" id="GO:0006355">
    <property type="term" value="P:regulation of DNA-templated transcription"/>
    <property type="evidence" value="ECO:0007669"/>
    <property type="project" value="InterPro"/>
</dbReference>
<name>G1WK02_9ACTN</name>
<dbReference type="EMBL" id="ADLS01000022">
    <property type="protein sequence ID" value="EGX69605.1"/>
    <property type="molecule type" value="Genomic_DNA"/>
</dbReference>
<keyword evidence="1" id="KW-0805">Transcription regulation</keyword>
<dbReference type="CDD" id="cd06170">
    <property type="entry name" value="LuxR_C_like"/>
    <property type="match status" value="1"/>
</dbReference>
<dbReference type="InterPro" id="IPR016032">
    <property type="entry name" value="Sig_transdc_resp-reg_C-effctor"/>
</dbReference>
<dbReference type="PANTHER" id="PTHR44688:SF25">
    <property type="entry name" value="HTH LUXR-TYPE DOMAIN-CONTAINING PROTEIN"/>
    <property type="match status" value="1"/>
</dbReference>
<accession>G1WK02</accession>
<dbReference type="Gene3D" id="1.10.10.10">
    <property type="entry name" value="Winged helix-like DNA-binding domain superfamily/Winged helix DNA-binding domain"/>
    <property type="match status" value="1"/>
</dbReference>
<keyword evidence="7" id="KW-1185">Reference proteome</keyword>
<evidence type="ECO:0000256" key="4">
    <source>
        <dbReference type="SAM" id="Phobius"/>
    </source>
</evidence>
<dbReference type="eggNOG" id="COG2197">
    <property type="taxonomic scope" value="Bacteria"/>
</dbReference>
<dbReference type="PROSITE" id="PS50043">
    <property type="entry name" value="HTH_LUXR_2"/>
    <property type="match status" value="1"/>
</dbReference>
<feature type="transmembrane region" description="Helical" evidence="4">
    <location>
        <begin position="50"/>
        <end position="71"/>
    </location>
</feature>
<feature type="domain" description="HTH luxR-type" evidence="5">
    <location>
        <begin position="226"/>
        <end position="291"/>
    </location>
</feature>
<dbReference type="PATRIC" id="fig|742742.3.peg.1645"/>
<dbReference type="PANTHER" id="PTHR44688">
    <property type="entry name" value="DNA-BINDING TRANSCRIPTIONAL ACTIVATOR DEVR_DOSR"/>
    <property type="match status" value="1"/>
</dbReference>
<evidence type="ECO:0000256" key="1">
    <source>
        <dbReference type="ARBA" id="ARBA00023015"/>
    </source>
</evidence>
<comment type="caution">
    <text evidence="6">The sequence shown here is derived from an EMBL/GenBank/DDBJ whole genome shotgun (WGS) entry which is preliminary data.</text>
</comment>